<name>A0ABS1E151_RUBGE</name>
<feature type="domain" description="FecR protein" evidence="1">
    <location>
        <begin position="159"/>
        <end position="253"/>
    </location>
</feature>
<feature type="domain" description="FecR N-terminal" evidence="2">
    <location>
        <begin position="49"/>
        <end position="90"/>
    </location>
</feature>
<dbReference type="InterPro" id="IPR006860">
    <property type="entry name" value="FecR"/>
</dbReference>
<evidence type="ECO:0000259" key="2">
    <source>
        <dbReference type="Pfam" id="PF16220"/>
    </source>
</evidence>
<organism evidence="3 4">
    <name type="scientific">Rubrivivax gelatinosus</name>
    <name type="common">Rhodocyclus gelatinosus</name>
    <name type="synonym">Rhodopseudomonas gelatinosa</name>
    <dbReference type="NCBI Taxonomy" id="28068"/>
    <lineage>
        <taxon>Bacteria</taxon>
        <taxon>Pseudomonadati</taxon>
        <taxon>Pseudomonadota</taxon>
        <taxon>Betaproteobacteria</taxon>
        <taxon>Burkholderiales</taxon>
        <taxon>Sphaerotilaceae</taxon>
        <taxon>Rubrivivax</taxon>
    </lineage>
</organism>
<reference evidence="3" key="1">
    <citation type="submission" date="2017-08" db="EMBL/GenBank/DDBJ databases">
        <authorList>
            <person name="Imhoff J.F."/>
            <person name="Rahn T."/>
            <person name="Kuenzel S."/>
            <person name="Neulinger S.C."/>
        </authorList>
    </citation>
    <scope>NUCLEOTIDE SEQUENCE</scope>
    <source>
        <strain evidence="3">IM 151</strain>
    </source>
</reference>
<comment type="caution">
    <text evidence="3">The sequence shown here is derived from an EMBL/GenBank/DDBJ whole genome shotgun (WGS) entry which is preliminary data.</text>
</comment>
<dbReference type="InterPro" id="IPR012373">
    <property type="entry name" value="Ferrdict_sens_TM"/>
</dbReference>
<dbReference type="EMBL" id="NRRU01000133">
    <property type="protein sequence ID" value="MBK1715568.1"/>
    <property type="molecule type" value="Genomic_DNA"/>
</dbReference>
<gene>
    <name evidence="3" type="ORF">CKO43_22710</name>
</gene>
<dbReference type="Pfam" id="PF16220">
    <property type="entry name" value="DUF4880"/>
    <property type="match status" value="1"/>
</dbReference>
<evidence type="ECO:0000313" key="4">
    <source>
        <dbReference type="Proteomes" id="UP001041814"/>
    </source>
</evidence>
<dbReference type="Pfam" id="PF04773">
    <property type="entry name" value="FecR"/>
    <property type="match status" value="1"/>
</dbReference>
<evidence type="ECO:0000259" key="1">
    <source>
        <dbReference type="Pfam" id="PF04773"/>
    </source>
</evidence>
<dbReference type="Gene3D" id="2.60.120.1440">
    <property type="match status" value="1"/>
</dbReference>
<dbReference type="Proteomes" id="UP001041814">
    <property type="component" value="Unassembled WGS sequence"/>
</dbReference>
<dbReference type="PANTHER" id="PTHR30273">
    <property type="entry name" value="PERIPLASMIC SIGNAL SENSOR AND SIGMA FACTOR ACTIVATOR FECR-RELATED"/>
    <property type="match status" value="1"/>
</dbReference>
<dbReference type="PIRSF" id="PIRSF018266">
    <property type="entry name" value="FecR"/>
    <property type="match status" value="1"/>
</dbReference>
<sequence>MLQGALRHPLTRRIAGEKQVEALFSSRKGPNPGAPANDDDAPVADGIVEQAVGWYVRLASGVQTTHDQAEFEQWQAAHAEHARAWRRLQAMGGRLQASTLHVAPDVSRTTLARAAEIEPARRRAFKTLMWVGAGGAALYLVQDQVPWRAQLASAMADEHTATGERRSLVLVDGTRLMLNTGTAVDIQFDARQRRIALRAGEILVTTAPDAQGRPFVVSTQEGTLIPRGTRFSVRRDESPAEGSTRLAVAEGALEVRSAGTASDAPTLVRAGQQVRFTRQQVSSVEPLRDAALSWADEVLTAESTPLGEFIADLDRYRHGRLRCAPEVAHLRITGSWPLSGGNPTERILASLERQLPVRVNRLTRYWVTVSAR</sequence>
<dbReference type="InterPro" id="IPR032623">
    <property type="entry name" value="FecR_N"/>
</dbReference>
<dbReference type="PANTHER" id="PTHR30273:SF2">
    <property type="entry name" value="PROTEIN FECR"/>
    <property type="match status" value="1"/>
</dbReference>
<accession>A0ABS1E151</accession>
<keyword evidence="4" id="KW-1185">Reference proteome</keyword>
<reference evidence="3" key="2">
    <citation type="journal article" date="2020" name="Microorganisms">
        <title>Osmotic Adaptation and Compatible Solute Biosynthesis of Phototrophic Bacteria as Revealed from Genome Analyses.</title>
        <authorList>
            <person name="Imhoff J.F."/>
            <person name="Rahn T."/>
            <person name="Kunzel S."/>
            <person name="Keller A."/>
            <person name="Neulinger S.C."/>
        </authorList>
    </citation>
    <scope>NUCLEOTIDE SEQUENCE</scope>
    <source>
        <strain evidence="3">IM 151</strain>
    </source>
</reference>
<protein>
    <recommendedName>
        <fullName evidence="5">FecR family protein</fullName>
    </recommendedName>
</protein>
<evidence type="ECO:0008006" key="5">
    <source>
        <dbReference type="Google" id="ProtNLM"/>
    </source>
</evidence>
<proteinExistence type="predicted"/>
<evidence type="ECO:0000313" key="3">
    <source>
        <dbReference type="EMBL" id="MBK1715568.1"/>
    </source>
</evidence>